<accession>A0A813XA65</accession>
<dbReference type="AlphaFoldDB" id="A0A813XA65"/>
<keyword evidence="2" id="KW-1185">Reference proteome</keyword>
<evidence type="ECO:0000313" key="2">
    <source>
        <dbReference type="Proteomes" id="UP000663828"/>
    </source>
</evidence>
<comment type="caution">
    <text evidence="1">The sequence shown here is derived from an EMBL/GenBank/DDBJ whole genome shotgun (WGS) entry which is preliminary data.</text>
</comment>
<dbReference type="EMBL" id="CAJNOR010000270">
    <property type="protein sequence ID" value="CAF0861957.1"/>
    <property type="molecule type" value="Genomic_DNA"/>
</dbReference>
<feature type="non-terminal residue" evidence="1">
    <location>
        <position position="1"/>
    </location>
</feature>
<proteinExistence type="predicted"/>
<gene>
    <name evidence="1" type="ORF">XAT740_LOCUS6036</name>
</gene>
<evidence type="ECO:0000313" key="1">
    <source>
        <dbReference type="EMBL" id="CAF0861957.1"/>
    </source>
</evidence>
<sequence>KGTTIFILVAVKDLAKGRSVGYENEINIKLQGYCNIPNVKICLLDHIDASKSQEREQLRTKLMNPVLQCVAKVHVQSGSMDVDRTNDLQAHVADLTQ</sequence>
<reference evidence="1" key="1">
    <citation type="submission" date="2021-02" db="EMBL/GenBank/DDBJ databases">
        <authorList>
            <person name="Nowell W R."/>
        </authorList>
    </citation>
    <scope>NUCLEOTIDE SEQUENCE</scope>
</reference>
<dbReference type="Proteomes" id="UP000663828">
    <property type="component" value="Unassembled WGS sequence"/>
</dbReference>
<organism evidence="1 2">
    <name type="scientific">Adineta ricciae</name>
    <name type="common">Rotifer</name>
    <dbReference type="NCBI Taxonomy" id="249248"/>
    <lineage>
        <taxon>Eukaryota</taxon>
        <taxon>Metazoa</taxon>
        <taxon>Spiralia</taxon>
        <taxon>Gnathifera</taxon>
        <taxon>Rotifera</taxon>
        <taxon>Eurotatoria</taxon>
        <taxon>Bdelloidea</taxon>
        <taxon>Adinetida</taxon>
        <taxon>Adinetidae</taxon>
        <taxon>Adineta</taxon>
    </lineage>
</organism>
<name>A0A813XA65_ADIRI</name>
<protein>
    <submittedName>
        <fullName evidence="1">Uncharacterized protein</fullName>
    </submittedName>
</protein>